<reference evidence="1" key="1">
    <citation type="submission" date="2014-09" db="EMBL/GenBank/DDBJ databases">
        <authorList>
            <person name="Magalhaes I.L.F."/>
            <person name="Oliveira U."/>
            <person name="Santos F.R."/>
            <person name="Vidigal T.H.D.A."/>
            <person name="Brescovit A.D."/>
            <person name="Santos A.J."/>
        </authorList>
    </citation>
    <scope>NUCLEOTIDE SEQUENCE</scope>
    <source>
        <tissue evidence="1">Shoot tissue taken approximately 20 cm above the soil surface</tissue>
    </source>
</reference>
<reference evidence="1" key="2">
    <citation type="journal article" date="2015" name="Data Brief">
        <title>Shoot transcriptome of the giant reed, Arundo donax.</title>
        <authorList>
            <person name="Barrero R.A."/>
            <person name="Guerrero F.D."/>
            <person name="Moolhuijzen P."/>
            <person name="Goolsby J.A."/>
            <person name="Tidwell J."/>
            <person name="Bellgard S.E."/>
            <person name="Bellgard M.I."/>
        </authorList>
    </citation>
    <scope>NUCLEOTIDE SEQUENCE</scope>
    <source>
        <tissue evidence="1">Shoot tissue taken approximately 20 cm above the soil surface</tissue>
    </source>
</reference>
<dbReference type="AlphaFoldDB" id="A0A0A9AQF2"/>
<sequence length="73" mass="8213">MKVVQQIVFCSGGPKCGHIDNEKGQRFEQKRRVGVVAPQDQDLCATVLLYLCFQIWIGSILLCMDIKSLKTIT</sequence>
<name>A0A0A9AQF2_ARUDO</name>
<evidence type="ECO:0000313" key="1">
    <source>
        <dbReference type="EMBL" id="JAD49322.1"/>
    </source>
</evidence>
<accession>A0A0A9AQF2</accession>
<protein>
    <submittedName>
        <fullName evidence="1">Uncharacterized protein</fullName>
    </submittedName>
</protein>
<proteinExistence type="predicted"/>
<organism evidence="1">
    <name type="scientific">Arundo donax</name>
    <name type="common">Giant reed</name>
    <name type="synonym">Donax arundinaceus</name>
    <dbReference type="NCBI Taxonomy" id="35708"/>
    <lineage>
        <taxon>Eukaryota</taxon>
        <taxon>Viridiplantae</taxon>
        <taxon>Streptophyta</taxon>
        <taxon>Embryophyta</taxon>
        <taxon>Tracheophyta</taxon>
        <taxon>Spermatophyta</taxon>
        <taxon>Magnoliopsida</taxon>
        <taxon>Liliopsida</taxon>
        <taxon>Poales</taxon>
        <taxon>Poaceae</taxon>
        <taxon>PACMAD clade</taxon>
        <taxon>Arundinoideae</taxon>
        <taxon>Arundineae</taxon>
        <taxon>Arundo</taxon>
    </lineage>
</organism>
<dbReference type="EMBL" id="GBRH01248573">
    <property type="protein sequence ID" value="JAD49322.1"/>
    <property type="molecule type" value="Transcribed_RNA"/>
</dbReference>